<gene>
    <name evidence="2" type="ORF">KTS37_16135</name>
</gene>
<comment type="caution">
    <text evidence="2">The sequence shown here is derived from an EMBL/GenBank/DDBJ whole genome shotgun (WGS) entry which is preliminary data.</text>
</comment>
<protein>
    <recommendedName>
        <fullName evidence="4">PH domain-containing protein</fullName>
    </recommendedName>
</protein>
<dbReference type="InterPro" id="IPR013783">
    <property type="entry name" value="Ig-like_fold"/>
</dbReference>
<dbReference type="Gene3D" id="2.60.40.10">
    <property type="entry name" value="Immunoglobulins"/>
    <property type="match status" value="1"/>
</dbReference>
<sequence length="365" mass="38672">MDTTVRNPTDENRSERIEYRFNGATVSDRTVALAAGESRHLRFVLTANGSVTGTDALDTGTYVHGVRNESGEGTPRYLRVTPDIDLTIGGFQGPATAPNDRQFVVLATVSNPTETTVTREVTYRFASSVVAEKTVTVGGGERKQVAFAVTADRIETKATAVQRGRTYDHSIATSGGASVGDAVQLRSGSSASADSLAPQEPTLPTDVREGEQYTVTVPVRNVDTAAFDGQFVYRLGGTTVETRSIEIPAGQRRTVEFEVAYADVERAVFPLSSQTVTQSIAVGNTSLASGDVTVHGGVTETATATPRATPAFVDGPDETTSSDEETCERGFFARCGETTLDQMTLTIIGTASSVLAILYELFTGA</sequence>
<name>A0AA41G4G2_9EURY</name>
<proteinExistence type="predicted"/>
<evidence type="ECO:0000313" key="2">
    <source>
        <dbReference type="EMBL" id="MBV0903318.1"/>
    </source>
</evidence>
<keyword evidence="3" id="KW-1185">Reference proteome</keyword>
<evidence type="ECO:0000313" key="3">
    <source>
        <dbReference type="Proteomes" id="UP001166304"/>
    </source>
</evidence>
<dbReference type="Proteomes" id="UP001166304">
    <property type="component" value="Unassembled WGS sequence"/>
</dbReference>
<evidence type="ECO:0008006" key="4">
    <source>
        <dbReference type="Google" id="ProtNLM"/>
    </source>
</evidence>
<dbReference type="AlphaFoldDB" id="A0AA41G4G2"/>
<dbReference type="EMBL" id="JAHQXE010000005">
    <property type="protein sequence ID" value="MBV0903318.1"/>
    <property type="molecule type" value="Genomic_DNA"/>
</dbReference>
<feature type="region of interest" description="Disordered" evidence="1">
    <location>
        <begin position="189"/>
        <end position="209"/>
    </location>
</feature>
<reference evidence="2" key="1">
    <citation type="submission" date="2021-06" db="EMBL/GenBank/DDBJ databases">
        <title>New haloarchaea isolates fom saline soil.</title>
        <authorList>
            <person name="Duran-Viseras A."/>
            <person name="Sanchez-Porro C.S."/>
            <person name="Ventosa A."/>
        </authorList>
    </citation>
    <scope>NUCLEOTIDE SEQUENCE</scope>
    <source>
        <strain evidence="2">JCM 18369</strain>
    </source>
</reference>
<dbReference type="RefSeq" id="WP_162414054.1">
    <property type="nucleotide sequence ID" value="NZ_JAHQXE010000005.1"/>
</dbReference>
<accession>A0AA41G4G2</accession>
<evidence type="ECO:0000256" key="1">
    <source>
        <dbReference type="SAM" id="MobiDB-lite"/>
    </source>
</evidence>
<organism evidence="2 3">
    <name type="scientific">Haloarcula salina</name>
    <dbReference type="NCBI Taxonomy" id="1429914"/>
    <lineage>
        <taxon>Archaea</taxon>
        <taxon>Methanobacteriati</taxon>
        <taxon>Methanobacteriota</taxon>
        <taxon>Stenosarchaea group</taxon>
        <taxon>Halobacteria</taxon>
        <taxon>Halobacteriales</taxon>
        <taxon>Haloarculaceae</taxon>
        <taxon>Haloarcula</taxon>
    </lineage>
</organism>